<organism evidence="8 9">
    <name type="scientific">Curtobacterium salicis</name>
    <dbReference type="NCBI Taxonomy" id="1779862"/>
    <lineage>
        <taxon>Bacteria</taxon>
        <taxon>Bacillati</taxon>
        <taxon>Actinomycetota</taxon>
        <taxon>Actinomycetes</taxon>
        <taxon>Micrococcales</taxon>
        <taxon>Microbacteriaceae</taxon>
        <taxon>Curtobacterium</taxon>
    </lineage>
</organism>
<reference evidence="8 9" key="1">
    <citation type="submission" date="2020-03" db="EMBL/GenBank/DDBJ databases">
        <title>Above-ground endophytic microbial communities from plants in different locations in the United States.</title>
        <authorList>
            <person name="Frank C."/>
        </authorList>
    </citation>
    <scope>NUCLEOTIDE SEQUENCE [LARGE SCALE GENOMIC DNA]</scope>
    <source>
        <strain evidence="8 9">WW7</strain>
    </source>
</reference>
<dbReference type="SUPFAM" id="SSF52980">
    <property type="entry name" value="Restriction endonuclease-like"/>
    <property type="match status" value="1"/>
</dbReference>
<feature type="compositionally biased region" description="Low complexity" evidence="7">
    <location>
        <begin position="147"/>
        <end position="171"/>
    </location>
</feature>
<dbReference type="RefSeq" id="WP_166779307.1">
    <property type="nucleotide sequence ID" value="NZ_JAAOYO010000001.1"/>
</dbReference>
<evidence type="ECO:0000313" key="8">
    <source>
        <dbReference type="EMBL" id="NII40235.1"/>
    </source>
</evidence>
<keyword evidence="4 8" id="KW-0378">Hydrolase</keyword>
<dbReference type="GO" id="GO:0004519">
    <property type="term" value="F:endonuclease activity"/>
    <property type="evidence" value="ECO:0007669"/>
    <property type="project" value="UniProtKB-KW"/>
</dbReference>
<comment type="caution">
    <text evidence="8">The sequence shown here is derived from an EMBL/GenBank/DDBJ whole genome shotgun (WGS) entry which is preliminary data.</text>
</comment>
<evidence type="ECO:0000256" key="3">
    <source>
        <dbReference type="ARBA" id="ARBA00022763"/>
    </source>
</evidence>
<keyword evidence="1" id="KW-0540">Nuclease</keyword>
<comment type="similarity">
    <text evidence="6">Belongs to the Vsr family.</text>
</comment>
<dbReference type="Gene3D" id="3.40.960.10">
    <property type="entry name" value="VSR Endonuclease"/>
    <property type="match status" value="1"/>
</dbReference>
<dbReference type="EMBL" id="JAAOYO010000001">
    <property type="protein sequence ID" value="NII40235.1"/>
    <property type="molecule type" value="Genomic_DNA"/>
</dbReference>
<name>A0ABX0T8U9_9MICO</name>
<keyword evidence="2 8" id="KW-0255">Endonuclease</keyword>
<dbReference type="NCBIfam" id="TIGR00632">
    <property type="entry name" value="vsr"/>
    <property type="match status" value="1"/>
</dbReference>
<accession>A0ABX0T8U9</accession>
<evidence type="ECO:0000256" key="6">
    <source>
        <dbReference type="ARBA" id="ARBA00029466"/>
    </source>
</evidence>
<feature type="region of interest" description="Disordered" evidence="7">
    <location>
        <begin position="144"/>
        <end position="171"/>
    </location>
</feature>
<evidence type="ECO:0000256" key="5">
    <source>
        <dbReference type="ARBA" id="ARBA00023204"/>
    </source>
</evidence>
<keyword evidence="3" id="KW-0227">DNA damage</keyword>
<evidence type="ECO:0000313" key="9">
    <source>
        <dbReference type="Proteomes" id="UP001318300"/>
    </source>
</evidence>
<evidence type="ECO:0000256" key="4">
    <source>
        <dbReference type="ARBA" id="ARBA00022801"/>
    </source>
</evidence>
<keyword evidence="9" id="KW-1185">Reference proteome</keyword>
<keyword evidence="5" id="KW-0234">DNA repair</keyword>
<sequence>MQHWEADEHRSRHMARFGRRDTAPELALRRALHGRGRRFFVDRRISSRTRARGDLVFPRARVAVFVDGCFWHWCEEHAHLPKANAELWRAKLLANRRRDASHDAVLRAEGWRVIRIWEHEDVTAAADLVEAALDRWDRITSRRSERAYPTAANASRAPAASSAGGRPYASR</sequence>
<dbReference type="InterPro" id="IPR004603">
    <property type="entry name" value="DNA_mismatch_endonuc_vsr"/>
</dbReference>
<gene>
    <name evidence="8" type="ORF">E9228_000854</name>
</gene>
<dbReference type="InterPro" id="IPR011335">
    <property type="entry name" value="Restrct_endonuc-II-like"/>
</dbReference>
<protein>
    <submittedName>
        <fullName evidence="8">DNA mismatch endonuclease (Patch repair protein)</fullName>
        <ecNumber evidence="8">3.1.-.-</ecNumber>
    </submittedName>
</protein>
<dbReference type="CDD" id="cd00221">
    <property type="entry name" value="Vsr"/>
    <property type="match status" value="1"/>
</dbReference>
<evidence type="ECO:0000256" key="2">
    <source>
        <dbReference type="ARBA" id="ARBA00022759"/>
    </source>
</evidence>
<evidence type="ECO:0000256" key="1">
    <source>
        <dbReference type="ARBA" id="ARBA00022722"/>
    </source>
</evidence>
<proteinExistence type="inferred from homology"/>
<dbReference type="Pfam" id="PF03852">
    <property type="entry name" value="Vsr"/>
    <property type="match status" value="1"/>
</dbReference>
<evidence type="ECO:0000256" key="7">
    <source>
        <dbReference type="SAM" id="MobiDB-lite"/>
    </source>
</evidence>
<dbReference type="Proteomes" id="UP001318300">
    <property type="component" value="Unassembled WGS sequence"/>
</dbReference>
<dbReference type="GO" id="GO:0016787">
    <property type="term" value="F:hydrolase activity"/>
    <property type="evidence" value="ECO:0007669"/>
    <property type="project" value="UniProtKB-KW"/>
</dbReference>
<dbReference type="EC" id="3.1.-.-" evidence="8"/>